<dbReference type="GeneTree" id="ENSGT00390000017384"/>
<gene>
    <name evidence="1" type="primary">C10orf88</name>
</gene>
<dbReference type="PANTHER" id="PTHR14787">
    <property type="entry name" value="C10ORF188 FAMILY MEMBER"/>
    <property type="match status" value="1"/>
</dbReference>
<dbReference type="AlphaFoldDB" id="G1KTX3"/>
<organism evidence="1 2">
    <name type="scientific">Anolis carolinensis</name>
    <name type="common">Green anole</name>
    <name type="synonym">American chameleon</name>
    <dbReference type="NCBI Taxonomy" id="28377"/>
    <lineage>
        <taxon>Eukaryota</taxon>
        <taxon>Metazoa</taxon>
        <taxon>Chordata</taxon>
        <taxon>Craniata</taxon>
        <taxon>Vertebrata</taxon>
        <taxon>Euteleostomi</taxon>
        <taxon>Lepidosauria</taxon>
        <taxon>Squamata</taxon>
        <taxon>Bifurcata</taxon>
        <taxon>Unidentata</taxon>
        <taxon>Episquamata</taxon>
        <taxon>Toxicofera</taxon>
        <taxon>Iguania</taxon>
        <taxon>Dactyloidae</taxon>
        <taxon>Anolis</taxon>
    </lineage>
</organism>
<dbReference type="Ensembl" id="ENSACAT00000017512.4">
    <property type="protein sequence ID" value="ENSACAP00000017175.3"/>
    <property type="gene ID" value="ENSACAG00000017448.4"/>
</dbReference>
<evidence type="ECO:0000313" key="2">
    <source>
        <dbReference type="Proteomes" id="UP000001646"/>
    </source>
</evidence>
<dbReference type="OrthoDB" id="5981473at2759"/>
<dbReference type="PANTHER" id="PTHR14787:SF1">
    <property type="entry name" value="ATPASE PAAT"/>
    <property type="match status" value="1"/>
</dbReference>
<dbReference type="GO" id="GO:0042802">
    <property type="term" value="F:identical protein binding"/>
    <property type="evidence" value="ECO:0007669"/>
    <property type="project" value="Ensembl"/>
</dbReference>
<dbReference type="Pfam" id="PF14958">
    <property type="entry name" value="PAAT-like"/>
    <property type="match status" value="1"/>
</dbReference>
<dbReference type="InParanoid" id="G1KTX3"/>
<sequence length="448" mass="49480">MASRISLKAREREVIPGGGGDMLAGSPRLSLACSWECLTELASVVHLAPEGELDSWEKEGENIVVLERRLNPDNNTSCSLYLHCDVYGSEEIVGLGIVSEARNMEVYIGEEYCGTARGEKICTIEHNSKNDRVTLYKKYLKLECSTASCKIKLLSISEKQRVLLSKIIVLVKSVSKKAVPDLASLGSGIDLGKVQTIMESMGSRLSPGAQQLLDMVRVQQQNGLPFGGKLQNILGKNGLALGNNHTVDGLKKAANLGRLDNLPDNLSLLSDNSTAGMLTEDLNIDRNKHHSNMEIPPGHQAPEPSVVVSQNDFKGLVSSFLEEQGNRNTSVASCTQLLPFLQTICGQVNRLRIDERNKHCENNTLSEDDGIQTVSIDQQPVCLHLEKIISKKMELMEKRLMDYIDLHMQKLQEHVDNKIAAIMDLVPVHSIVAQEPEPFREEHTDGKR</sequence>
<dbReference type="eggNOG" id="ENOG502RUU4">
    <property type="taxonomic scope" value="Eukaryota"/>
</dbReference>
<dbReference type="HOGENOM" id="CLU_053533_0_0_1"/>
<protein>
    <submittedName>
        <fullName evidence="1">Chromosome 10 open reading frame 88</fullName>
    </submittedName>
</protein>
<dbReference type="STRING" id="28377.ENSACAP00000017175"/>
<proteinExistence type="predicted"/>
<dbReference type="GO" id="GO:0005739">
    <property type="term" value="C:mitochondrion"/>
    <property type="evidence" value="ECO:0007669"/>
    <property type="project" value="Ensembl"/>
</dbReference>
<dbReference type="Proteomes" id="UP000001646">
    <property type="component" value="Chromosome 3"/>
</dbReference>
<reference evidence="1" key="2">
    <citation type="submission" date="2025-08" db="UniProtKB">
        <authorList>
            <consortium name="Ensembl"/>
        </authorList>
    </citation>
    <scope>IDENTIFICATION</scope>
</reference>
<reference evidence="1 2" key="1">
    <citation type="submission" date="2009-12" db="EMBL/GenBank/DDBJ databases">
        <title>The Genome Sequence of Anolis carolinensis (Green Anole Lizard).</title>
        <authorList>
            <consortium name="The Genome Sequencing Platform"/>
            <person name="Di Palma F."/>
            <person name="Alfoldi J."/>
            <person name="Heiman D."/>
            <person name="Young S."/>
            <person name="Grabherr M."/>
            <person name="Johnson J."/>
            <person name="Lander E.S."/>
            <person name="Lindblad-Toh K."/>
        </authorList>
    </citation>
    <scope>NUCLEOTIDE SEQUENCE [LARGE SCALE GENOMIC DNA]</scope>
    <source>
        <strain evidence="1 2">JBL SC #1</strain>
    </source>
</reference>
<dbReference type="KEGG" id="acs:100560243"/>
<evidence type="ECO:0000313" key="1">
    <source>
        <dbReference type="Ensembl" id="ENSACAP00000017175.3"/>
    </source>
</evidence>
<accession>G1KTX3</accession>
<reference evidence="1" key="3">
    <citation type="submission" date="2025-09" db="UniProtKB">
        <authorList>
            <consortium name="Ensembl"/>
        </authorList>
    </citation>
    <scope>IDENTIFICATION</scope>
</reference>
<dbReference type="InterPro" id="IPR028043">
    <property type="entry name" value="PAAT-like"/>
</dbReference>
<dbReference type="GO" id="GO:0016887">
    <property type="term" value="F:ATP hydrolysis activity"/>
    <property type="evidence" value="ECO:0007669"/>
    <property type="project" value="Ensembl"/>
</dbReference>
<dbReference type="Bgee" id="ENSACAG00000017448">
    <property type="expression patterns" value="Expressed in dewlap and 12 other cell types or tissues"/>
</dbReference>
<keyword evidence="2" id="KW-1185">Reference proteome</keyword>
<name>G1KTX3_ANOCA</name>